<dbReference type="AlphaFoldDB" id="A0A9Q3BHH6"/>
<evidence type="ECO:0000313" key="3">
    <source>
        <dbReference type="EMBL" id="MBW0465163.1"/>
    </source>
</evidence>
<keyword evidence="4" id="KW-1185">Reference proteome</keyword>
<comment type="caution">
    <text evidence="3">The sequence shown here is derived from an EMBL/GenBank/DDBJ whole genome shotgun (WGS) entry which is preliminary data.</text>
</comment>
<evidence type="ECO:0000259" key="2">
    <source>
        <dbReference type="Pfam" id="PF17919"/>
    </source>
</evidence>
<dbReference type="EMBL" id="AVOT02000967">
    <property type="protein sequence ID" value="MBW0465163.1"/>
    <property type="molecule type" value="Genomic_DNA"/>
</dbReference>
<dbReference type="InterPro" id="IPR041577">
    <property type="entry name" value="RT_RNaseH_2"/>
</dbReference>
<feature type="domain" description="Reverse transcriptase/retrotransposon-derived protein RNase H-like" evidence="2">
    <location>
        <begin position="1"/>
        <end position="103"/>
    </location>
</feature>
<proteinExistence type="predicted"/>
<sequence length="174" mass="20033">MTEERIQAYDKVKYVLTNAPLLFMPDWKLTFKLYMDKCGKYLGAALHQAQIVNDKPHEGPVCFISRKIKPIEARNGESQMECHCLVWALEKLHYYLDDSVFEVITYCNAVRSLLNIKNPNRHMLRCQISIHEYRGNITIAHKAGNIHKTADGLSRCTLLNTPDNPAYVPENEDP</sequence>
<dbReference type="SUPFAM" id="SSF56672">
    <property type="entry name" value="DNA/RNA polymerases"/>
    <property type="match status" value="1"/>
</dbReference>
<organism evidence="3 4">
    <name type="scientific">Austropuccinia psidii MF-1</name>
    <dbReference type="NCBI Taxonomy" id="1389203"/>
    <lineage>
        <taxon>Eukaryota</taxon>
        <taxon>Fungi</taxon>
        <taxon>Dikarya</taxon>
        <taxon>Basidiomycota</taxon>
        <taxon>Pucciniomycotina</taxon>
        <taxon>Pucciniomycetes</taxon>
        <taxon>Pucciniales</taxon>
        <taxon>Sphaerophragmiaceae</taxon>
        <taxon>Austropuccinia</taxon>
    </lineage>
</organism>
<dbReference type="PANTHER" id="PTHR37984">
    <property type="entry name" value="PROTEIN CBG26694"/>
    <property type="match status" value="1"/>
</dbReference>
<reference evidence="3" key="1">
    <citation type="submission" date="2021-03" db="EMBL/GenBank/DDBJ databases">
        <title>Draft genome sequence of rust myrtle Austropuccinia psidii MF-1, a brazilian biotype.</title>
        <authorList>
            <person name="Quecine M.C."/>
            <person name="Pachon D.M.R."/>
            <person name="Bonatelli M.L."/>
            <person name="Correr F.H."/>
            <person name="Franceschini L.M."/>
            <person name="Leite T.F."/>
            <person name="Margarido G.R.A."/>
            <person name="Almeida C.A."/>
            <person name="Ferrarezi J.A."/>
            <person name="Labate C.A."/>
        </authorList>
    </citation>
    <scope>NUCLEOTIDE SEQUENCE</scope>
    <source>
        <strain evidence="3">MF-1</strain>
    </source>
</reference>
<name>A0A9Q3BHH6_9BASI</name>
<dbReference type="Pfam" id="PF17919">
    <property type="entry name" value="RT_RNaseH_2"/>
    <property type="match status" value="1"/>
</dbReference>
<dbReference type="InterPro" id="IPR043502">
    <property type="entry name" value="DNA/RNA_pol_sf"/>
</dbReference>
<dbReference type="OrthoDB" id="2208902at2759"/>
<accession>A0A9Q3BHH6</accession>
<protein>
    <recommendedName>
        <fullName evidence="2">Reverse transcriptase/retrotransposon-derived protein RNase H-like domain-containing protein</fullName>
    </recommendedName>
</protein>
<dbReference type="InterPro" id="IPR050951">
    <property type="entry name" value="Retrovirus_Pol_polyprotein"/>
</dbReference>
<keyword evidence="1" id="KW-0511">Multifunctional enzyme</keyword>
<evidence type="ECO:0000313" key="4">
    <source>
        <dbReference type="Proteomes" id="UP000765509"/>
    </source>
</evidence>
<gene>
    <name evidence="3" type="ORF">O181_004878</name>
</gene>
<evidence type="ECO:0000256" key="1">
    <source>
        <dbReference type="ARBA" id="ARBA00023268"/>
    </source>
</evidence>
<dbReference type="GO" id="GO:0003824">
    <property type="term" value="F:catalytic activity"/>
    <property type="evidence" value="ECO:0007669"/>
    <property type="project" value="UniProtKB-KW"/>
</dbReference>
<dbReference type="Proteomes" id="UP000765509">
    <property type="component" value="Unassembled WGS sequence"/>
</dbReference>
<dbReference type="PANTHER" id="PTHR37984:SF5">
    <property type="entry name" value="PROTEIN NYNRIN-LIKE"/>
    <property type="match status" value="1"/>
</dbReference>